<proteinExistence type="predicted"/>
<evidence type="ECO:0000313" key="3">
    <source>
        <dbReference type="Proteomes" id="UP000199101"/>
    </source>
</evidence>
<keyword evidence="3" id="KW-1185">Reference proteome</keyword>
<sequence length="134" mass="14384">MQKRIFATTQELMRILCAVALMSVGFAHHPAVASAAEPRPLELAQYRLPDGSLPIICTTETAPDGKQHGKAHMLGCEACRISAAALLPYPPAEVCDHLASVRQGPVTLQTAIFRRQLHPPNCGPRAPPAFQTPA</sequence>
<dbReference type="AlphaFoldDB" id="A0A1C3VMP5"/>
<organism evidence="2 3">
    <name type="scientific">Rhizobium multihospitium</name>
    <dbReference type="NCBI Taxonomy" id="410764"/>
    <lineage>
        <taxon>Bacteria</taxon>
        <taxon>Pseudomonadati</taxon>
        <taxon>Pseudomonadota</taxon>
        <taxon>Alphaproteobacteria</taxon>
        <taxon>Hyphomicrobiales</taxon>
        <taxon>Rhizobiaceae</taxon>
        <taxon>Rhizobium/Agrobacterium group</taxon>
        <taxon>Rhizobium</taxon>
    </lineage>
</organism>
<protein>
    <recommendedName>
        <fullName evidence="4">DUF2946 domain-containing protein</fullName>
    </recommendedName>
</protein>
<dbReference type="Proteomes" id="UP000199101">
    <property type="component" value="Unassembled WGS sequence"/>
</dbReference>
<gene>
    <name evidence="2" type="ORF">GA0061103_4069</name>
</gene>
<evidence type="ECO:0000256" key="1">
    <source>
        <dbReference type="SAM" id="SignalP"/>
    </source>
</evidence>
<reference evidence="3" key="1">
    <citation type="submission" date="2016-08" db="EMBL/GenBank/DDBJ databases">
        <authorList>
            <person name="Varghese N."/>
            <person name="Submissions Spin"/>
        </authorList>
    </citation>
    <scope>NUCLEOTIDE SEQUENCE [LARGE SCALE GENOMIC DNA]</scope>
    <source>
        <strain evidence="3">HAMBI 2975</strain>
    </source>
</reference>
<dbReference type="EMBL" id="FMAG01000003">
    <property type="protein sequence ID" value="SCB29090.1"/>
    <property type="molecule type" value="Genomic_DNA"/>
</dbReference>
<evidence type="ECO:0008006" key="4">
    <source>
        <dbReference type="Google" id="ProtNLM"/>
    </source>
</evidence>
<feature type="chain" id="PRO_5008684470" description="DUF2946 domain-containing protein" evidence="1">
    <location>
        <begin position="36"/>
        <end position="134"/>
    </location>
</feature>
<feature type="signal peptide" evidence="1">
    <location>
        <begin position="1"/>
        <end position="35"/>
    </location>
</feature>
<keyword evidence="1" id="KW-0732">Signal</keyword>
<accession>A0A1C3VMP5</accession>
<evidence type="ECO:0000313" key="2">
    <source>
        <dbReference type="EMBL" id="SCB29090.1"/>
    </source>
</evidence>
<name>A0A1C3VMP5_9HYPH</name>
<dbReference type="STRING" id="410764.GA0061103_4069"/>